<keyword evidence="2" id="KW-1185">Reference proteome</keyword>
<evidence type="ECO:0000313" key="2">
    <source>
        <dbReference type="Proteomes" id="UP000580856"/>
    </source>
</evidence>
<dbReference type="RefSeq" id="WP_167940678.1">
    <property type="nucleotide sequence ID" value="NZ_JAATJA010000001.1"/>
</dbReference>
<evidence type="ECO:0000313" key="1">
    <source>
        <dbReference type="EMBL" id="NJB67641.1"/>
    </source>
</evidence>
<dbReference type="AlphaFoldDB" id="A0A846QHF1"/>
<comment type="caution">
    <text evidence="1">The sequence shown here is derived from an EMBL/GenBank/DDBJ whole genome shotgun (WGS) entry which is preliminary data.</text>
</comment>
<dbReference type="EMBL" id="JAATJA010000001">
    <property type="protein sequence ID" value="NJB67641.1"/>
    <property type="molecule type" value="Genomic_DNA"/>
</dbReference>
<sequence length="160" mass="17590">MHAPYAFPPAIIESHPLVRRLSGQIIWCMFEEYDAAPEDIQAFLDLYDAERARALSAVSRIVAPTADDNTGGIMIRLRDTGHVCPFCEALNGRFLPVGHPELLHFLPPFGLGCAAYAEVLTREQVAALPAAQRIDTSLVPPCDLTCGEWIFTRTWSAGIP</sequence>
<protein>
    <submittedName>
        <fullName evidence="1">Uncharacterized protein</fullName>
    </submittedName>
</protein>
<name>A0A846QHF1_9BACT</name>
<accession>A0A846QHF1</accession>
<dbReference type="Proteomes" id="UP000580856">
    <property type="component" value="Unassembled WGS sequence"/>
</dbReference>
<proteinExistence type="predicted"/>
<gene>
    <name evidence="1" type="ORF">GGQ74_001281</name>
</gene>
<organism evidence="1 2">
    <name type="scientific">Desulfobaculum xiamenense</name>
    <dbReference type="NCBI Taxonomy" id="995050"/>
    <lineage>
        <taxon>Bacteria</taxon>
        <taxon>Pseudomonadati</taxon>
        <taxon>Thermodesulfobacteriota</taxon>
        <taxon>Desulfovibrionia</taxon>
        <taxon>Desulfovibrionales</taxon>
        <taxon>Desulfovibrionaceae</taxon>
        <taxon>Desulfobaculum</taxon>
    </lineage>
</organism>
<reference evidence="1 2" key="1">
    <citation type="submission" date="2020-03" db="EMBL/GenBank/DDBJ databases">
        <title>Genomic Encyclopedia of Type Strains, Phase IV (KMG-IV): sequencing the most valuable type-strain genomes for metagenomic binning, comparative biology and taxonomic classification.</title>
        <authorList>
            <person name="Goeker M."/>
        </authorList>
    </citation>
    <scope>NUCLEOTIDE SEQUENCE [LARGE SCALE GENOMIC DNA]</scope>
    <source>
        <strain evidence="1 2">DSM 24233</strain>
    </source>
</reference>